<dbReference type="PANTHER" id="PTHR32196:SF29">
    <property type="entry name" value="AUTOINDUCER 2 IMPORT SYSTEM PERMEASE PROTEIN LSRC"/>
    <property type="match status" value="1"/>
</dbReference>
<comment type="subcellular location">
    <subcellularLocation>
        <location evidence="1">Cell membrane</location>
        <topology evidence="1">Multi-pass membrane protein</topology>
    </subcellularLocation>
</comment>
<evidence type="ECO:0000313" key="13">
    <source>
        <dbReference type="Proteomes" id="UP000015480"/>
    </source>
</evidence>
<feature type="transmembrane region" description="Helical" evidence="11">
    <location>
        <begin position="290"/>
        <end position="310"/>
    </location>
</feature>
<dbReference type="RefSeq" id="WP_020952217.1">
    <property type="nucleotide sequence ID" value="NC_022049.1"/>
</dbReference>
<feature type="transmembrane region" description="Helical" evidence="11">
    <location>
        <begin position="109"/>
        <end position="135"/>
    </location>
</feature>
<evidence type="ECO:0000256" key="2">
    <source>
        <dbReference type="ARBA" id="ARBA00011262"/>
    </source>
</evidence>
<evidence type="ECO:0000256" key="6">
    <source>
        <dbReference type="ARBA" id="ARBA00022692"/>
    </source>
</evidence>
<keyword evidence="7 11" id="KW-1133">Transmembrane helix</keyword>
<dbReference type="PANTHER" id="PTHR32196">
    <property type="entry name" value="ABC TRANSPORTER PERMEASE PROTEIN YPHD-RELATED-RELATED"/>
    <property type="match status" value="1"/>
</dbReference>
<dbReference type="HOGENOM" id="CLU_028880_0_1_5"/>
<keyword evidence="3" id="KW-0813">Transport</keyword>
<evidence type="ECO:0000256" key="8">
    <source>
        <dbReference type="ARBA" id="ARBA00023136"/>
    </source>
</evidence>
<name>S5XZL4_PARAH</name>
<feature type="transmembrane region" description="Helical" evidence="11">
    <location>
        <begin position="40"/>
        <end position="59"/>
    </location>
</feature>
<dbReference type="GO" id="GO:0005886">
    <property type="term" value="C:plasma membrane"/>
    <property type="evidence" value="ECO:0007669"/>
    <property type="project" value="UniProtKB-SubCell"/>
</dbReference>
<keyword evidence="13" id="KW-1185">Reference proteome</keyword>
<keyword evidence="4" id="KW-1003">Cell membrane</keyword>
<dbReference type="PATRIC" id="fig|1367847.3.peg.3666"/>
<dbReference type="Proteomes" id="UP000015480">
    <property type="component" value="Plasmid pAMI4"/>
</dbReference>
<evidence type="ECO:0000256" key="4">
    <source>
        <dbReference type="ARBA" id="ARBA00022475"/>
    </source>
</evidence>
<keyword evidence="12" id="KW-0614">Plasmid</keyword>
<dbReference type="CDD" id="cd06579">
    <property type="entry name" value="TM_PBP1_transp_AraH_like"/>
    <property type="match status" value="1"/>
</dbReference>
<keyword evidence="8 11" id="KW-0472">Membrane</keyword>
<evidence type="ECO:0000256" key="10">
    <source>
        <dbReference type="ARBA" id="ARBA00039382"/>
    </source>
</evidence>
<comment type="subunit">
    <text evidence="2">The complex is composed of two ATP-binding proteins (LsrA), two transmembrane proteins (LsrC and LsrD) and a solute-binding protein (LsrB).</text>
</comment>
<organism evidence="12 13">
    <name type="scientific">Paracoccus aminophilus JCM 7686</name>
    <dbReference type="NCBI Taxonomy" id="1367847"/>
    <lineage>
        <taxon>Bacteria</taxon>
        <taxon>Pseudomonadati</taxon>
        <taxon>Pseudomonadota</taxon>
        <taxon>Alphaproteobacteria</taxon>
        <taxon>Rhodobacterales</taxon>
        <taxon>Paracoccaceae</taxon>
        <taxon>Paracoccus</taxon>
    </lineage>
</organism>
<keyword evidence="6 11" id="KW-0812">Transmembrane</keyword>
<dbReference type="EMBL" id="CP006652">
    <property type="protein sequence ID" value="AGT10732.1"/>
    <property type="molecule type" value="Genomic_DNA"/>
</dbReference>
<dbReference type="AlphaFoldDB" id="S5XZL4"/>
<feature type="transmembrane region" description="Helical" evidence="11">
    <location>
        <begin position="243"/>
        <end position="270"/>
    </location>
</feature>
<dbReference type="eggNOG" id="COG1172">
    <property type="taxonomic scope" value="Bacteria"/>
</dbReference>
<dbReference type="GO" id="GO:0022857">
    <property type="term" value="F:transmembrane transporter activity"/>
    <property type="evidence" value="ECO:0007669"/>
    <property type="project" value="InterPro"/>
</dbReference>
<dbReference type="OrthoDB" id="6384190at2"/>
<feature type="transmembrane region" description="Helical" evidence="11">
    <location>
        <begin position="12"/>
        <end position="34"/>
    </location>
</feature>
<reference evidence="12 13" key="1">
    <citation type="journal article" date="2014" name="BMC Genomics">
        <title>Architecture and functions of a multipartite genome of the methylotrophic bacterium Paracoccus aminophilus JCM 7686, containing primary and secondary chromids.</title>
        <authorList>
            <person name="Dziewit L."/>
            <person name="Czarnecki J."/>
            <person name="Wibberg D."/>
            <person name="Radlinska M."/>
            <person name="Mrozek P."/>
            <person name="Szymczak M."/>
            <person name="Schluter A."/>
            <person name="Puhler A."/>
            <person name="Bartosik D."/>
        </authorList>
    </citation>
    <scope>NUCLEOTIDE SEQUENCE [LARGE SCALE GENOMIC DNA]</scope>
    <source>
        <strain evidence="12">JCM 7686</strain>
        <plasmid evidence="13">Plasmid pAMI4</plasmid>
    </source>
</reference>
<proteinExistence type="predicted"/>
<geneLocation type="plasmid" evidence="12 13">
    <name>pAMI4</name>
</geneLocation>
<evidence type="ECO:0000256" key="1">
    <source>
        <dbReference type="ARBA" id="ARBA00004651"/>
    </source>
</evidence>
<feature type="transmembrane region" description="Helical" evidence="11">
    <location>
        <begin position="156"/>
        <end position="177"/>
    </location>
</feature>
<feature type="transmembrane region" description="Helical" evidence="11">
    <location>
        <begin position="207"/>
        <end position="231"/>
    </location>
</feature>
<evidence type="ECO:0000256" key="11">
    <source>
        <dbReference type="SAM" id="Phobius"/>
    </source>
</evidence>
<evidence type="ECO:0000256" key="5">
    <source>
        <dbReference type="ARBA" id="ARBA00022519"/>
    </source>
</evidence>
<dbReference type="InterPro" id="IPR001851">
    <property type="entry name" value="ABC_transp_permease"/>
</dbReference>
<evidence type="ECO:0000256" key="7">
    <source>
        <dbReference type="ARBA" id="ARBA00022989"/>
    </source>
</evidence>
<comment type="function">
    <text evidence="9">Part of the ABC transporter complex LsrABCD involved in autoinducer 2 (AI-2) import. Probably responsible for the translocation of the substrate across the membrane.</text>
</comment>
<evidence type="ECO:0000313" key="12">
    <source>
        <dbReference type="EMBL" id="AGT10732.1"/>
    </source>
</evidence>
<evidence type="ECO:0000256" key="9">
    <source>
        <dbReference type="ARBA" id="ARBA00025439"/>
    </source>
</evidence>
<sequence>MLNRILQDRVATLLIVTLAVILTIGAIAPGFLSVQTASSIWSSAMVLLCVAIGLLPVLLMRQIDVSGGSVLGLSAVVIGLSLQAGFALPLAIALALLSGIGAGLLNGLLVTGLGVPAIVATLGTLGLFRGVMLIATGGKWIENLPSDLKSLAASGTLGLSPLGFAVIALIVLGWFALQSRRGQWLKAIGDNREAARHLGLPVKRLELGGFVFAGFCSALAGIIFAAQIGFIPNQAGNGIELRAIAALVLGGVSLLGGVGRISGAVIGVLFLTSIDTALIFLKIPAFWNDLVGGALLLGVLLIDGRLRLLIERRDRAARHRHTQSAKTEGTA</sequence>
<gene>
    <name evidence="12" type="ORF">JCM7686_pAMI4p041</name>
</gene>
<protein>
    <recommendedName>
        <fullName evidence="10">Autoinducer 2 import system permease protein LsrC</fullName>
    </recommendedName>
</protein>
<evidence type="ECO:0000256" key="3">
    <source>
        <dbReference type="ARBA" id="ARBA00022448"/>
    </source>
</evidence>
<dbReference type="KEGG" id="pami:JCM7686_pAMI4p041"/>
<accession>S5XZL4</accession>
<feature type="transmembrane region" description="Helical" evidence="11">
    <location>
        <begin position="71"/>
        <end position="97"/>
    </location>
</feature>
<keyword evidence="5" id="KW-0997">Cell inner membrane</keyword>
<dbReference type="Pfam" id="PF02653">
    <property type="entry name" value="BPD_transp_2"/>
    <property type="match status" value="1"/>
</dbReference>